<name>A0ABS4XSB6_GLUPR</name>
<sequence length="256" mass="26987">MKKVQRIQFSRALVVAMLLAGLAGCVPQQSQSSQTEPSSDAAGAVSAIPGARETASPEAAATKPSRAPETGPSTGNEVVPPASDDPTSARVIATDVKPPKTWPQKSRKSDAAEQAVTNGFIGKSENMTSPNFGKKLLSPETAIGSPPDYTGVAKGAALGELEAQYMEYAASNWKQTGEILIVGEPKVEDLTIDDVVTHRVYLCIDSSGIQVTESDGFVVTPTAKPGTRTALNIYDLQEHEGQLLVVNHIFPEDPNC</sequence>
<dbReference type="Proteomes" id="UP001195422">
    <property type="component" value="Unassembled WGS sequence"/>
</dbReference>
<dbReference type="RefSeq" id="WP_188947887.1">
    <property type="nucleotide sequence ID" value="NZ_BMPH01000004.1"/>
</dbReference>
<keyword evidence="2" id="KW-0732">Signal</keyword>
<reference evidence="3 4" key="1">
    <citation type="submission" date="2021-03" db="EMBL/GenBank/DDBJ databases">
        <title>Sequencing the genomes of 1000 actinobacteria strains.</title>
        <authorList>
            <person name="Klenk H.-P."/>
        </authorList>
    </citation>
    <scope>NUCLEOTIDE SEQUENCE [LARGE SCALE GENOMIC DNA]</scope>
    <source>
        <strain evidence="3 4">DSM 20168</strain>
    </source>
</reference>
<evidence type="ECO:0000256" key="1">
    <source>
        <dbReference type="SAM" id="MobiDB-lite"/>
    </source>
</evidence>
<protein>
    <recommendedName>
        <fullName evidence="5">Lipoprotein</fullName>
    </recommendedName>
</protein>
<gene>
    <name evidence="3" type="ORF">JOF39_002481</name>
</gene>
<keyword evidence="4" id="KW-1185">Reference proteome</keyword>
<organism evidence="3 4">
    <name type="scientific">Glutamicibacter protophormiae</name>
    <name type="common">Brevibacterium protophormiae</name>
    <dbReference type="NCBI Taxonomy" id="37930"/>
    <lineage>
        <taxon>Bacteria</taxon>
        <taxon>Bacillati</taxon>
        <taxon>Actinomycetota</taxon>
        <taxon>Actinomycetes</taxon>
        <taxon>Micrococcales</taxon>
        <taxon>Micrococcaceae</taxon>
        <taxon>Glutamicibacter</taxon>
    </lineage>
</organism>
<evidence type="ECO:0008006" key="5">
    <source>
        <dbReference type="Google" id="ProtNLM"/>
    </source>
</evidence>
<dbReference type="PROSITE" id="PS51257">
    <property type="entry name" value="PROKAR_LIPOPROTEIN"/>
    <property type="match status" value="1"/>
</dbReference>
<comment type="caution">
    <text evidence="3">The sequence shown here is derived from an EMBL/GenBank/DDBJ whole genome shotgun (WGS) entry which is preliminary data.</text>
</comment>
<evidence type="ECO:0000256" key="2">
    <source>
        <dbReference type="SAM" id="SignalP"/>
    </source>
</evidence>
<proteinExistence type="predicted"/>
<feature type="region of interest" description="Disordered" evidence="1">
    <location>
        <begin position="26"/>
        <end position="89"/>
    </location>
</feature>
<dbReference type="EMBL" id="JAGIOJ010000001">
    <property type="protein sequence ID" value="MBP2399400.1"/>
    <property type="molecule type" value="Genomic_DNA"/>
</dbReference>
<evidence type="ECO:0000313" key="3">
    <source>
        <dbReference type="EMBL" id="MBP2399400.1"/>
    </source>
</evidence>
<evidence type="ECO:0000313" key="4">
    <source>
        <dbReference type="Proteomes" id="UP001195422"/>
    </source>
</evidence>
<feature type="chain" id="PRO_5045284818" description="Lipoprotein" evidence="2">
    <location>
        <begin position="26"/>
        <end position="256"/>
    </location>
</feature>
<accession>A0ABS4XSB6</accession>
<feature type="signal peptide" evidence="2">
    <location>
        <begin position="1"/>
        <end position="25"/>
    </location>
</feature>